<feature type="chain" id="PRO_5022183330" description="Lipoprotein" evidence="1">
    <location>
        <begin position="25"/>
        <end position="66"/>
    </location>
</feature>
<reference evidence="3" key="1">
    <citation type="submission" date="2019-07" db="EMBL/GenBank/DDBJ databases">
        <title>Shewanella sp. YLB-08 draft genomic sequence.</title>
        <authorList>
            <person name="Yu L."/>
        </authorList>
    </citation>
    <scope>NUCLEOTIDE SEQUENCE [LARGE SCALE GENOMIC DNA]</scope>
    <source>
        <strain evidence="3">JCM 20706</strain>
    </source>
</reference>
<dbReference type="EMBL" id="VKGK01000015">
    <property type="protein sequence ID" value="TRY13904.1"/>
    <property type="molecule type" value="Genomic_DNA"/>
</dbReference>
<evidence type="ECO:0000313" key="3">
    <source>
        <dbReference type="Proteomes" id="UP000318126"/>
    </source>
</evidence>
<evidence type="ECO:0000313" key="2">
    <source>
        <dbReference type="EMBL" id="TRY13904.1"/>
    </source>
</evidence>
<name>A0A553JN64_SHEHA</name>
<protein>
    <recommendedName>
        <fullName evidence="4">Lipoprotein</fullName>
    </recommendedName>
</protein>
<feature type="signal peptide" evidence="1">
    <location>
        <begin position="1"/>
        <end position="24"/>
    </location>
</feature>
<dbReference type="AlphaFoldDB" id="A0A553JN64"/>
<sequence length="66" mass="6777">MNIAKTAKVLLIGLGIGFATSAYAASCAQCNSQFNECISSGSNSPSACHRAFSSCKARVAGSCWLN</sequence>
<keyword evidence="3" id="KW-1185">Reference proteome</keyword>
<organism evidence="2 3">
    <name type="scientific">Shewanella hanedai</name>
    <name type="common">Alteromonas hanedai</name>
    <dbReference type="NCBI Taxonomy" id="25"/>
    <lineage>
        <taxon>Bacteria</taxon>
        <taxon>Pseudomonadati</taxon>
        <taxon>Pseudomonadota</taxon>
        <taxon>Gammaproteobacteria</taxon>
        <taxon>Alteromonadales</taxon>
        <taxon>Shewanellaceae</taxon>
        <taxon>Shewanella</taxon>
    </lineage>
</organism>
<dbReference type="OrthoDB" id="9994401at2"/>
<evidence type="ECO:0008006" key="4">
    <source>
        <dbReference type="Google" id="ProtNLM"/>
    </source>
</evidence>
<keyword evidence="1" id="KW-0732">Signal</keyword>
<dbReference type="RefSeq" id="WP_144040685.1">
    <property type="nucleotide sequence ID" value="NZ_BMPL01000015.1"/>
</dbReference>
<accession>A0A553JN64</accession>
<dbReference type="Proteomes" id="UP000318126">
    <property type="component" value="Unassembled WGS sequence"/>
</dbReference>
<gene>
    <name evidence="2" type="ORF">FN961_13415</name>
</gene>
<comment type="caution">
    <text evidence="2">The sequence shown here is derived from an EMBL/GenBank/DDBJ whole genome shotgun (WGS) entry which is preliminary data.</text>
</comment>
<evidence type="ECO:0000256" key="1">
    <source>
        <dbReference type="SAM" id="SignalP"/>
    </source>
</evidence>
<proteinExistence type="predicted"/>